<evidence type="ECO:0000256" key="9">
    <source>
        <dbReference type="ARBA" id="ARBA00023146"/>
    </source>
</evidence>
<keyword evidence="9 11" id="KW-0030">Aminoacyl-tRNA synthetase</keyword>
<dbReference type="InterPro" id="IPR008909">
    <property type="entry name" value="DALR_anticod-bd"/>
</dbReference>
<comment type="catalytic activity">
    <reaction evidence="10 11">
        <text>tRNA(Arg) + L-arginine + ATP = L-arginyl-tRNA(Arg) + AMP + diphosphate</text>
        <dbReference type="Rhea" id="RHEA:20301"/>
        <dbReference type="Rhea" id="RHEA-COMP:9658"/>
        <dbReference type="Rhea" id="RHEA-COMP:9673"/>
        <dbReference type="ChEBI" id="CHEBI:30616"/>
        <dbReference type="ChEBI" id="CHEBI:32682"/>
        <dbReference type="ChEBI" id="CHEBI:33019"/>
        <dbReference type="ChEBI" id="CHEBI:78442"/>
        <dbReference type="ChEBI" id="CHEBI:78513"/>
        <dbReference type="ChEBI" id="CHEBI:456215"/>
        <dbReference type="EC" id="6.1.1.19"/>
    </reaction>
</comment>
<dbReference type="FunFam" id="3.40.50.620:FF:000116">
    <property type="entry name" value="Arginine--tRNA ligase"/>
    <property type="match status" value="1"/>
</dbReference>
<dbReference type="HAMAP" id="MF_00123">
    <property type="entry name" value="Arg_tRNA_synth"/>
    <property type="match status" value="1"/>
</dbReference>
<evidence type="ECO:0000256" key="5">
    <source>
        <dbReference type="ARBA" id="ARBA00022598"/>
    </source>
</evidence>
<dbReference type="GO" id="GO:0004814">
    <property type="term" value="F:arginine-tRNA ligase activity"/>
    <property type="evidence" value="ECO:0007669"/>
    <property type="project" value="UniProtKB-UniRule"/>
</dbReference>
<evidence type="ECO:0000256" key="6">
    <source>
        <dbReference type="ARBA" id="ARBA00022741"/>
    </source>
</evidence>
<keyword evidence="16" id="KW-1185">Reference proteome</keyword>
<keyword evidence="7 11" id="KW-0067">ATP-binding</keyword>
<dbReference type="GO" id="GO:0005524">
    <property type="term" value="F:ATP binding"/>
    <property type="evidence" value="ECO:0007669"/>
    <property type="project" value="UniProtKB-UniRule"/>
</dbReference>
<dbReference type="InterPro" id="IPR036695">
    <property type="entry name" value="Arg-tRNA-synth_N_sf"/>
</dbReference>
<evidence type="ECO:0000256" key="11">
    <source>
        <dbReference type="HAMAP-Rule" id="MF_00123"/>
    </source>
</evidence>
<protein>
    <recommendedName>
        <fullName evidence="11">Arginine--tRNA ligase</fullName>
        <ecNumber evidence="11">6.1.1.19</ecNumber>
    </recommendedName>
    <alternativeName>
        <fullName evidence="11">Arginyl-tRNA synthetase</fullName>
        <shortName evidence="11">ArgRS</shortName>
    </alternativeName>
</protein>
<gene>
    <name evidence="11" type="primary">argS</name>
    <name evidence="15" type="ORF">HMPREF3293_01508</name>
</gene>
<dbReference type="EMBL" id="LSZW01000060">
    <property type="protein sequence ID" value="KXK65584.1"/>
    <property type="molecule type" value="Genomic_DNA"/>
</dbReference>
<dbReference type="InterPro" id="IPR014729">
    <property type="entry name" value="Rossmann-like_a/b/a_fold"/>
</dbReference>
<evidence type="ECO:0000256" key="4">
    <source>
        <dbReference type="ARBA" id="ARBA00022490"/>
    </source>
</evidence>
<dbReference type="CDD" id="cd07956">
    <property type="entry name" value="Anticodon_Ia_Arg"/>
    <property type="match status" value="1"/>
</dbReference>
<comment type="subunit">
    <text evidence="3 11">Monomer.</text>
</comment>
<comment type="caution">
    <text evidence="15">The sequence shown here is derived from an EMBL/GenBank/DDBJ whole genome shotgun (WGS) entry which is preliminary data.</text>
</comment>
<dbReference type="FunFam" id="1.10.730.10:FF:000006">
    <property type="entry name" value="Arginyl-tRNA synthetase 2, mitochondrial"/>
    <property type="match status" value="1"/>
</dbReference>
<dbReference type="PRINTS" id="PR01038">
    <property type="entry name" value="TRNASYNTHARG"/>
</dbReference>
<evidence type="ECO:0000256" key="1">
    <source>
        <dbReference type="ARBA" id="ARBA00004496"/>
    </source>
</evidence>
<comment type="subcellular location">
    <subcellularLocation>
        <location evidence="1 11">Cytoplasm</location>
    </subcellularLocation>
</comment>
<dbReference type="SUPFAM" id="SSF55190">
    <property type="entry name" value="Arginyl-tRNA synthetase (ArgRS), N-terminal 'additional' domain"/>
    <property type="match status" value="1"/>
</dbReference>
<comment type="similarity">
    <text evidence="2 11 12">Belongs to the class-I aminoacyl-tRNA synthetase family.</text>
</comment>
<dbReference type="InterPro" id="IPR009080">
    <property type="entry name" value="tRNAsynth_Ia_anticodon-bd"/>
</dbReference>
<dbReference type="GO" id="GO:0006420">
    <property type="term" value="P:arginyl-tRNA aminoacylation"/>
    <property type="evidence" value="ECO:0007669"/>
    <property type="project" value="UniProtKB-UniRule"/>
</dbReference>
<dbReference type="SUPFAM" id="SSF47323">
    <property type="entry name" value="Anticodon-binding domain of a subclass of class I aminoacyl-tRNA synthetases"/>
    <property type="match status" value="1"/>
</dbReference>
<dbReference type="Pfam" id="PF05746">
    <property type="entry name" value="DALR_1"/>
    <property type="match status" value="1"/>
</dbReference>
<name>A0A136Q4Q8_9FIRM</name>
<evidence type="ECO:0000256" key="3">
    <source>
        <dbReference type="ARBA" id="ARBA00011245"/>
    </source>
</evidence>
<dbReference type="PANTHER" id="PTHR11956:SF5">
    <property type="entry name" value="ARGININE--TRNA LIGASE, CYTOPLASMIC"/>
    <property type="match status" value="1"/>
</dbReference>
<dbReference type="Proteomes" id="UP000070366">
    <property type="component" value="Unassembled WGS sequence"/>
</dbReference>
<evidence type="ECO:0000256" key="8">
    <source>
        <dbReference type="ARBA" id="ARBA00022917"/>
    </source>
</evidence>
<dbReference type="Gene3D" id="3.30.1360.70">
    <property type="entry name" value="Arginyl tRNA synthetase N-terminal domain"/>
    <property type="match status" value="1"/>
</dbReference>
<dbReference type="SMART" id="SM00836">
    <property type="entry name" value="DALR_1"/>
    <property type="match status" value="1"/>
</dbReference>
<dbReference type="Pfam" id="PF00750">
    <property type="entry name" value="tRNA-synt_1d"/>
    <property type="match status" value="1"/>
</dbReference>
<dbReference type="SUPFAM" id="SSF52374">
    <property type="entry name" value="Nucleotidylyl transferase"/>
    <property type="match status" value="1"/>
</dbReference>
<dbReference type="InterPro" id="IPR005148">
    <property type="entry name" value="Arg-tRNA-synth_N"/>
</dbReference>
<dbReference type="InterPro" id="IPR035684">
    <property type="entry name" value="ArgRS_core"/>
</dbReference>
<evidence type="ECO:0000256" key="2">
    <source>
        <dbReference type="ARBA" id="ARBA00005594"/>
    </source>
</evidence>
<sequence>MEMDLKTALAETIAAAAGLPAGEVLEMIETPPDPKMGDAALPCFKLAKELRKAPPVIAQELAEKIEAPDFVARAEVTGGYLNFFYDRKFYAESVLQMLGKAREDWGRSEIGAGRTVVIDYSSVNIAKPFHIGHLSSTAIGSALYKIYQHLGYNVVGVNHLGDWGTQFGKLIAAYKMWGNDDEINRDSVSAMLKLYVRFHEEAEQDESLNEQGRAWFKKIEDGDEEALRIFGWFKELTLREAKRVYELLDVQFDSFAGESFYNDKIPAVLDELREKNLLEQSEGAFVVRLDEEGLPPAIILKSDGTTLYATRDLAAAEYRKKTYDFYKNLYVVAYQQNLHFKQLFAVLKKMGHAWADGCEHVAFGMVSLEDGTMSTRKGKIVLLEDVLKKAVEKTLAVIEEKNPGLADKKKAASDIGIGAVIFSTLSQSRIKDITFSFDRVLNYDGETGPYVQYTHTRCASVLARHEDTGAQADLTVLENDDAFAVLKLLASFPQTLVAASEKNEPFYVTRYLLDLAQAFNKYYYEYRIIDDNAAQTKARVALTQAVKDTLKTGLRLLGIKAPNKM</sequence>
<feature type="domain" description="DALR anticodon binding" evidence="13">
    <location>
        <begin position="451"/>
        <end position="565"/>
    </location>
</feature>
<dbReference type="Gene3D" id="3.40.50.620">
    <property type="entry name" value="HUPs"/>
    <property type="match status" value="1"/>
</dbReference>
<evidence type="ECO:0000256" key="7">
    <source>
        <dbReference type="ARBA" id="ARBA00022840"/>
    </source>
</evidence>
<evidence type="ECO:0000313" key="15">
    <source>
        <dbReference type="EMBL" id="KXK65584.1"/>
    </source>
</evidence>
<dbReference type="CDD" id="cd00671">
    <property type="entry name" value="ArgRS_core"/>
    <property type="match status" value="1"/>
</dbReference>
<accession>A0A136Q4Q8</accession>
<organism evidence="15 16">
    <name type="scientific">Christensenella minuta</name>
    <dbReference type="NCBI Taxonomy" id="626937"/>
    <lineage>
        <taxon>Bacteria</taxon>
        <taxon>Bacillati</taxon>
        <taxon>Bacillota</taxon>
        <taxon>Clostridia</taxon>
        <taxon>Christensenellales</taxon>
        <taxon>Christensenellaceae</taxon>
        <taxon>Christensenella</taxon>
    </lineage>
</organism>
<dbReference type="PATRIC" id="fig|626937.4.peg.1492"/>
<dbReference type="AlphaFoldDB" id="A0A136Q4Q8"/>
<dbReference type="Pfam" id="PF03485">
    <property type="entry name" value="Arg_tRNA_synt_N"/>
    <property type="match status" value="1"/>
</dbReference>
<feature type="domain" description="Arginyl tRNA synthetase N-terminal" evidence="14">
    <location>
        <begin position="3"/>
        <end position="85"/>
    </location>
</feature>
<dbReference type="NCBIfam" id="TIGR00456">
    <property type="entry name" value="argS"/>
    <property type="match status" value="1"/>
</dbReference>
<keyword evidence="6 11" id="KW-0547">Nucleotide-binding</keyword>
<evidence type="ECO:0000313" key="16">
    <source>
        <dbReference type="Proteomes" id="UP000070366"/>
    </source>
</evidence>
<evidence type="ECO:0000256" key="10">
    <source>
        <dbReference type="ARBA" id="ARBA00049339"/>
    </source>
</evidence>
<dbReference type="STRING" id="626937.HMPREF3293_01508"/>
<dbReference type="EC" id="6.1.1.19" evidence="11"/>
<dbReference type="Gene3D" id="1.10.730.10">
    <property type="entry name" value="Isoleucyl-tRNA Synthetase, Domain 1"/>
    <property type="match status" value="1"/>
</dbReference>
<evidence type="ECO:0000259" key="13">
    <source>
        <dbReference type="SMART" id="SM00836"/>
    </source>
</evidence>
<keyword evidence="5 11" id="KW-0436">Ligase</keyword>
<dbReference type="GO" id="GO:0005737">
    <property type="term" value="C:cytoplasm"/>
    <property type="evidence" value="ECO:0007669"/>
    <property type="project" value="UniProtKB-SubCell"/>
</dbReference>
<evidence type="ECO:0000256" key="12">
    <source>
        <dbReference type="RuleBase" id="RU363038"/>
    </source>
</evidence>
<evidence type="ECO:0000259" key="14">
    <source>
        <dbReference type="SMART" id="SM01016"/>
    </source>
</evidence>
<reference evidence="16" key="1">
    <citation type="submission" date="2016-02" db="EMBL/GenBank/DDBJ databases">
        <authorList>
            <person name="Mitreva M."/>
            <person name="Pepin K.H."/>
            <person name="Mihindukulasuriya K.A."/>
            <person name="Fulton R."/>
            <person name="Fronick C."/>
            <person name="O'Laughlin M."/>
            <person name="Miner T."/>
            <person name="Herter B."/>
            <person name="Rosa B.A."/>
            <person name="Cordes M."/>
            <person name="Tomlinson C."/>
            <person name="Wollam A."/>
            <person name="Palsikar V.B."/>
            <person name="Mardis E.R."/>
            <person name="Wilson R.K."/>
        </authorList>
    </citation>
    <scope>NUCLEOTIDE SEQUENCE [LARGE SCALE GENOMIC DNA]</scope>
    <source>
        <strain evidence="16">DSM 22607</strain>
    </source>
</reference>
<proteinExistence type="inferred from homology"/>
<keyword evidence="8 11" id="KW-0648">Protein biosynthesis</keyword>
<dbReference type="SMART" id="SM01016">
    <property type="entry name" value="Arg_tRNA_synt_N"/>
    <property type="match status" value="1"/>
</dbReference>
<dbReference type="InterPro" id="IPR001278">
    <property type="entry name" value="Arg-tRNA-ligase"/>
</dbReference>
<keyword evidence="4 11" id="KW-0963">Cytoplasm</keyword>
<dbReference type="PANTHER" id="PTHR11956">
    <property type="entry name" value="ARGINYL-TRNA SYNTHETASE"/>
    <property type="match status" value="1"/>
</dbReference>
<feature type="short sequence motif" description="'HIGH' region" evidence="11">
    <location>
        <begin position="123"/>
        <end position="133"/>
    </location>
</feature>